<dbReference type="RefSeq" id="WP_193911872.1">
    <property type="nucleotide sequence ID" value="NZ_PRDL01000001.1"/>
</dbReference>
<dbReference type="Proteomes" id="UP000652567">
    <property type="component" value="Unassembled WGS sequence"/>
</dbReference>
<comment type="caution">
    <text evidence="1">The sequence shown here is derived from an EMBL/GenBank/DDBJ whole genome shotgun (WGS) entry which is preliminary data.</text>
</comment>
<proteinExistence type="predicted"/>
<name>A0A928YVD2_9GAMM</name>
<evidence type="ECO:0000313" key="1">
    <source>
        <dbReference type="EMBL" id="MBE8718917.1"/>
    </source>
</evidence>
<sequence length="81" mass="9434">MNRVDVDSLKQSNGRLKENFSNHTLKRQALNVSRKPSHLSIDNMSYENWGWDDLYREAADMGIKNCARLTRRDLISSLTNH</sequence>
<protein>
    <recommendedName>
        <fullName evidence="3">Rho termination factor N-terminal domain-containing protein</fullName>
    </recommendedName>
</protein>
<evidence type="ECO:0000313" key="2">
    <source>
        <dbReference type="Proteomes" id="UP000652567"/>
    </source>
</evidence>
<evidence type="ECO:0008006" key="3">
    <source>
        <dbReference type="Google" id="ProtNLM"/>
    </source>
</evidence>
<gene>
    <name evidence="1" type="ORF">C4F51_17215</name>
</gene>
<keyword evidence="2" id="KW-1185">Reference proteome</keyword>
<reference evidence="1" key="1">
    <citation type="submission" date="2018-07" db="EMBL/GenBank/DDBJ databases">
        <title>Genome assembly of strain Ka43.</title>
        <authorList>
            <person name="Kukolya J."/>
            <person name="Nagy I."/>
            <person name="Horvath B."/>
            <person name="Toth A."/>
        </authorList>
    </citation>
    <scope>NUCLEOTIDE SEQUENCE</scope>
    <source>
        <strain evidence="1">KB43</strain>
    </source>
</reference>
<dbReference type="EMBL" id="PRDL01000001">
    <property type="protein sequence ID" value="MBE8718917.1"/>
    <property type="molecule type" value="Genomic_DNA"/>
</dbReference>
<organism evidence="1 2">
    <name type="scientific">Cellvibrio polysaccharolyticus</name>
    <dbReference type="NCBI Taxonomy" id="2082724"/>
    <lineage>
        <taxon>Bacteria</taxon>
        <taxon>Pseudomonadati</taxon>
        <taxon>Pseudomonadota</taxon>
        <taxon>Gammaproteobacteria</taxon>
        <taxon>Cellvibrionales</taxon>
        <taxon>Cellvibrionaceae</taxon>
        <taxon>Cellvibrio</taxon>
    </lineage>
</organism>
<accession>A0A928YVD2</accession>
<dbReference type="AlphaFoldDB" id="A0A928YVD2"/>